<reference evidence="3" key="1">
    <citation type="journal article" date="2015" name="MBio">
        <title>Genome-Resolved Metagenomic Analysis Reveals Roles for Candidate Phyla and Other Microbial Community Members in Biogeochemical Transformations in Oil Reservoirs.</title>
        <authorList>
            <person name="Hu P."/>
            <person name="Tom L."/>
            <person name="Singh A."/>
            <person name="Thomas B.C."/>
            <person name="Baker B.J."/>
            <person name="Piceno Y.M."/>
            <person name="Andersen G.L."/>
            <person name="Banfield J.F."/>
        </authorList>
    </citation>
    <scope>NUCLEOTIDE SEQUENCE [LARGE SCALE GENOMIC DNA]</scope>
</reference>
<dbReference type="AlphaFoldDB" id="A0A101FGF4"/>
<comment type="caution">
    <text evidence="2">The sequence shown here is derived from an EMBL/GenBank/DDBJ whole genome shotgun (WGS) entry which is preliminary data.</text>
</comment>
<protein>
    <submittedName>
        <fullName evidence="2">Prepilin-type cleavage/methylation domain containing protein</fullName>
    </submittedName>
</protein>
<keyword evidence="1" id="KW-1133">Transmembrane helix</keyword>
<dbReference type="Pfam" id="PF07963">
    <property type="entry name" value="N_methyl"/>
    <property type="match status" value="1"/>
</dbReference>
<evidence type="ECO:0000256" key="1">
    <source>
        <dbReference type="SAM" id="Phobius"/>
    </source>
</evidence>
<name>A0A101FGF4_9THEO</name>
<evidence type="ECO:0000313" key="3">
    <source>
        <dbReference type="Proteomes" id="UP000053326"/>
    </source>
</evidence>
<keyword evidence="1" id="KW-0812">Transmembrane</keyword>
<keyword evidence="1" id="KW-0472">Membrane</keyword>
<accession>A0A101FGF4</accession>
<dbReference type="NCBIfam" id="TIGR02532">
    <property type="entry name" value="IV_pilin_GFxxxE"/>
    <property type="match status" value="1"/>
</dbReference>
<sequence>MEEKGFTLVEAIVALAVFSFVVFAAALLYANANRSYARNSQLVDVQENLRISLNKIARDLREATGELNVSRKVDGAWKVVEEGEEGTQISYKDSEDNLVAYRFDENDNEVEVKRGQNDTFHPIASQIKNLEFSFDEEERIVTIKIQGEKGISGTVEMTTRVYLRAYQ</sequence>
<gene>
    <name evidence="2" type="ORF">XD66_0717</name>
</gene>
<dbReference type="Proteomes" id="UP000053326">
    <property type="component" value="Unassembled WGS sequence"/>
</dbReference>
<organism evidence="2 3">
    <name type="scientific">Thermacetogenium phaeum</name>
    <dbReference type="NCBI Taxonomy" id="85874"/>
    <lineage>
        <taxon>Bacteria</taxon>
        <taxon>Bacillati</taxon>
        <taxon>Bacillota</taxon>
        <taxon>Clostridia</taxon>
        <taxon>Thermoanaerobacterales</taxon>
        <taxon>Thermoanaerobacteraceae</taxon>
        <taxon>Thermacetogenium</taxon>
    </lineage>
</organism>
<evidence type="ECO:0000313" key="2">
    <source>
        <dbReference type="EMBL" id="KUK36574.1"/>
    </source>
</evidence>
<dbReference type="EMBL" id="LGFO01000072">
    <property type="protein sequence ID" value="KUK36574.1"/>
    <property type="molecule type" value="Genomic_DNA"/>
</dbReference>
<proteinExistence type="predicted"/>
<dbReference type="InterPro" id="IPR012902">
    <property type="entry name" value="N_methyl_site"/>
</dbReference>
<dbReference type="PROSITE" id="PS00409">
    <property type="entry name" value="PROKAR_NTER_METHYL"/>
    <property type="match status" value="1"/>
</dbReference>
<feature type="transmembrane region" description="Helical" evidence="1">
    <location>
        <begin position="6"/>
        <end position="30"/>
    </location>
</feature>